<keyword evidence="8" id="KW-1185">Reference proteome</keyword>
<evidence type="ECO:0000259" key="6">
    <source>
        <dbReference type="Pfam" id="PF07714"/>
    </source>
</evidence>
<dbReference type="Pfam" id="PF07714">
    <property type="entry name" value="PK_Tyr_Ser-Thr"/>
    <property type="match status" value="1"/>
</dbReference>
<organism evidence="7 8">
    <name type="scientific">Penstemon davidsonii</name>
    <dbReference type="NCBI Taxonomy" id="160366"/>
    <lineage>
        <taxon>Eukaryota</taxon>
        <taxon>Viridiplantae</taxon>
        <taxon>Streptophyta</taxon>
        <taxon>Embryophyta</taxon>
        <taxon>Tracheophyta</taxon>
        <taxon>Spermatophyta</taxon>
        <taxon>Magnoliopsida</taxon>
        <taxon>eudicotyledons</taxon>
        <taxon>Gunneridae</taxon>
        <taxon>Pentapetalae</taxon>
        <taxon>asterids</taxon>
        <taxon>lamiids</taxon>
        <taxon>Lamiales</taxon>
        <taxon>Plantaginaceae</taxon>
        <taxon>Cheloneae</taxon>
        <taxon>Penstemon</taxon>
    </lineage>
</organism>
<reference evidence="7 8" key="1">
    <citation type="journal article" date="2023" name="bioRxiv">
        <title>Genome report: Whole genome sequence and annotation of Penstemon davidsonii.</title>
        <authorList>
            <person name="Ostevik K.L."/>
            <person name="Alabady M."/>
            <person name="Zhang M."/>
            <person name="Rausher M.D."/>
        </authorList>
    </citation>
    <scope>NUCLEOTIDE SEQUENCE [LARGE SCALE GENOMIC DNA]</scope>
    <source>
        <strain evidence="7">DNT005</strain>
        <tissue evidence="7">Whole leaf</tissue>
    </source>
</reference>
<dbReference type="Proteomes" id="UP001291926">
    <property type="component" value="Unassembled WGS sequence"/>
</dbReference>
<evidence type="ECO:0000256" key="3">
    <source>
        <dbReference type="ARBA" id="ARBA00022741"/>
    </source>
</evidence>
<evidence type="ECO:0000313" key="8">
    <source>
        <dbReference type="Proteomes" id="UP001291926"/>
    </source>
</evidence>
<dbReference type="SUPFAM" id="SSF56112">
    <property type="entry name" value="Protein kinase-like (PK-like)"/>
    <property type="match status" value="1"/>
</dbReference>
<feature type="domain" description="Serine-threonine/tyrosine-protein kinase catalytic" evidence="6">
    <location>
        <begin position="36"/>
        <end position="128"/>
    </location>
</feature>
<evidence type="ECO:0000256" key="2">
    <source>
        <dbReference type="ARBA" id="ARBA00022679"/>
    </source>
</evidence>
<comment type="caution">
    <text evidence="7">The sequence shown here is derived from an EMBL/GenBank/DDBJ whole genome shotgun (WGS) entry which is preliminary data.</text>
</comment>
<gene>
    <name evidence="7" type="ORF">RD792_015407</name>
</gene>
<keyword evidence="2" id="KW-0808">Transferase</keyword>
<keyword evidence="4" id="KW-0418">Kinase</keyword>
<dbReference type="Gene3D" id="1.10.510.10">
    <property type="entry name" value="Transferase(Phosphotransferase) domain 1"/>
    <property type="match status" value="1"/>
</dbReference>
<evidence type="ECO:0000256" key="5">
    <source>
        <dbReference type="ARBA" id="ARBA00022840"/>
    </source>
</evidence>
<dbReference type="EMBL" id="JAYDYQ010002687">
    <property type="protein sequence ID" value="KAK4479864.1"/>
    <property type="molecule type" value="Genomic_DNA"/>
</dbReference>
<evidence type="ECO:0000313" key="7">
    <source>
        <dbReference type="EMBL" id="KAK4479864.1"/>
    </source>
</evidence>
<evidence type="ECO:0000256" key="1">
    <source>
        <dbReference type="ARBA" id="ARBA00022553"/>
    </source>
</evidence>
<sequence length="147" mass="16381">MPIPLWAVILDPGADPVNPTNFQTQHFVCEICRYAMTRQLTEKANIYSFGVVLLELFTGRNSIESGQKNIVSWATPRLSEDKFKQCIDPKLMEVYPPKAAAKLAAIAALCVQYEPEFRIDISRVVKTLELVLKESQAFVSAPAPAVI</sequence>
<dbReference type="InterPro" id="IPR052101">
    <property type="entry name" value="Plant_StressResp_Kinase"/>
</dbReference>
<dbReference type="PANTHER" id="PTHR47983">
    <property type="entry name" value="PTO-INTERACTING PROTEIN 1-LIKE"/>
    <property type="match status" value="1"/>
</dbReference>
<dbReference type="InterPro" id="IPR001245">
    <property type="entry name" value="Ser-Thr/Tyr_kinase_cat_dom"/>
</dbReference>
<dbReference type="PANTHER" id="PTHR47983:SF7">
    <property type="entry name" value="PROTEIN KINASE SUPERFAMILY PROTEIN"/>
    <property type="match status" value="1"/>
</dbReference>
<keyword evidence="1" id="KW-0597">Phosphoprotein</keyword>
<keyword evidence="3" id="KW-0547">Nucleotide-binding</keyword>
<evidence type="ECO:0000256" key="4">
    <source>
        <dbReference type="ARBA" id="ARBA00022777"/>
    </source>
</evidence>
<accession>A0ABR0CSW4</accession>
<proteinExistence type="predicted"/>
<dbReference type="InterPro" id="IPR011009">
    <property type="entry name" value="Kinase-like_dom_sf"/>
</dbReference>
<name>A0ABR0CSW4_9LAMI</name>
<protein>
    <recommendedName>
        <fullName evidence="6">Serine-threonine/tyrosine-protein kinase catalytic domain-containing protein</fullName>
    </recommendedName>
</protein>
<keyword evidence="5" id="KW-0067">ATP-binding</keyword>